<dbReference type="EMBL" id="SMMG02000001">
    <property type="protein sequence ID" value="KAA3485966.1"/>
    <property type="molecule type" value="Genomic_DNA"/>
</dbReference>
<keyword evidence="2" id="KW-1185">Reference proteome</keyword>
<comment type="caution">
    <text evidence="1">The sequence shown here is derived from an EMBL/GenBank/DDBJ whole genome shotgun (WGS) entry which is preliminary data.</text>
</comment>
<protein>
    <submittedName>
        <fullName evidence="1">Uncharacterized protein</fullName>
    </submittedName>
</protein>
<dbReference type="Proteomes" id="UP000325315">
    <property type="component" value="Unassembled WGS sequence"/>
</dbReference>
<reference evidence="2" key="1">
    <citation type="journal article" date="2019" name="Plant Biotechnol. J.">
        <title>Genome sequencing of the Australian wild diploid species Gossypium australe highlights disease resistance and delayed gland morphogenesis.</title>
        <authorList>
            <person name="Cai Y."/>
            <person name="Cai X."/>
            <person name="Wang Q."/>
            <person name="Wang P."/>
            <person name="Zhang Y."/>
            <person name="Cai C."/>
            <person name="Xu Y."/>
            <person name="Wang K."/>
            <person name="Zhou Z."/>
            <person name="Wang C."/>
            <person name="Geng S."/>
            <person name="Li B."/>
            <person name="Dong Q."/>
            <person name="Hou Y."/>
            <person name="Wang H."/>
            <person name="Ai P."/>
            <person name="Liu Z."/>
            <person name="Yi F."/>
            <person name="Sun M."/>
            <person name="An G."/>
            <person name="Cheng J."/>
            <person name="Zhang Y."/>
            <person name="Shi Q."/>
            <person name="Xie Y."/>
            <person name="Shi X."/>
            <person name="Chang Y."/>
            <person name="Huang F."/>
            <person name="Chen Y."/>
            <person name="Hong S."/>
            <person name="Mi L."/>
            <person name="Sun Q."/>
            <person name="Zhang L."/>
            <person name="Zhou B."/>
            <person name="Peng R."/>
            <person name="Zhang X."/>
            <person name="Liu F."/>
        </authorList>
    </citation>
    <scope>NUCLEOTIDE SEQUENCE [LARGE SCALE GENOMIC DNA]</scope>
    <source>
        <strain evidence="2">cv. PA1801</strain>
    </source>
</reference>
<gene>
    <name evidence="1" type="ORF">EPI10_029929</name>
</gene>
<sequence>MVRKPLLRLVWVGGARVRGGYARIRSSVREIAGIFWEILETRVGARGDLKRRAWRAREKPKGARVVTERTEVPEDSRNLWTTSTFENRIGPIGLCYLG</sequence>
<accession>A0A5B6WX42</accession>
<evidence type="ECO:0000313" key="2">
    <source>
        <dbReference type="Proteomes" id="UP000325315"/>
    </source>
</evidence>
<evidence type="ECO:0000313" key="1">
    <source>
        <dbReference type="EMBL" id="KAA3485966.1"/>
    </source>
</evidence>
<name>A0A5B6WX42_9ROSI</name>
<organism evidence="1 2">
    <name type="scientific">Gossypium australe</name>
    <dbReference type="NCBI Taxonomy" id="47621"/>
    <lineage>
        <taxon>Eukaryota</taxon>
        <taxon>Viridiplantae</taxon>
        <taxon>Streptophyta</taxon>
        <taxon>Embryophyta</taxon>
        <taxon>Tracheophyta</taxon>
        <taxon>Spermatophyta</taxon>
        <taxon>Magnoliopsida</taxon>
        <taxon>eudicotyledons</taxon>
        <taxon>Gunneridae</taxon>
        <taxon>Pentapetalae</taxon>
        <taxon>rosids</taxon>
        <taxon>malvids</taxon>
        <taxon>Malvales</taxon>
        <taxon>Malvaceae</taxon>
        <taxon>Malvoideae</taxon>
        <taxon>Gossypium</taxon>
    </lineage>
</organism>
<dbReference type="AlphaFoldDB" id="A0A5B6WX42"/>
<proteinExistence type="predicted"/>